<organism evidence="2 3">
    <name type="scientific">Portunus trituberculatus</name>
    <name type="common">Swimming crab</name>
    <name type="synonym">Neptunus trituberculatus</name>
    <dbReference type="NCBI Taxonomy" id="210409"/>
    <lineage>
        <taxon>Eukaryota</taxon>
        <taxon>Metazoa</taxon>
        <taxon>Ecdysozoa</taxon>
        <taxon>Arthropoda</taxon>
        <taxon>Crustacea</taxon>
        <taxon>Multicrustacea</taxon>
        <taxon>Malacostraca</taxon>
        <taxon>Eumalacostraca</taxon>
        <taxon>Eucarida</taxon>
        <taxon>Decapoda</taxon>
        <taxon>Pleocyemata</taxon>
        <taxon>Brachyura</taxon>
        <taxon>Eubrachyura</taxon>
        <taxon>Portunoidea</taxon>
        <taxon>Portunidae</taxon>
        <taxon>Portuninae</taxon>
        <taxon>Portunus</taxon>
    </lineage>
</organism>
<dbReference type="AlphaFoldDB" id="A0A5B7I6B2"/>
<evidence type="ECO:0000313" key="2">
    <source>
        <dbReference type="EMBL" id="MPC77655.1"/>
    </source>
</evidence>
<reference evidence="2 3" key="1">
    <citation type="submission" date="2019-05" db="EMBL/GenBank/DDBJ databases">
        <title>Another draft genome of Portunus trituberculatus and its Hox gene families provides insights of decapod evolution.</title>
        <authorList>
            <person name="Jeong J.-H."/>
            <person name="Song I."/>
            <person name="Kim S."/>
            <person name="Choi T."/>
            <person name="Kim D."/>
            <person name="Ryu S."/>
            <person name="Kim W."/>
        </authorList>
    </citation>
    <scope>NUCLEOTIDE SEQUENCE [LARGE SCALE GENOMIC DNA]</scope>
    <source>
        <tissue evidence="2">Muscle</tissue>
    </source>
</reference>
<feature type="region of interest" description="Disordered" evidence="1">
    <location>
        <begin position="50"/>
        <end position="71"/>
    </location>
</feature>
<gene>
    <name evidence="2" type="ORF">E2C01_072114</name>
</gene>
<evidence type="ECO:0000256" key="1">
    <source>
        <dbReference type="SAM" id="MobiDB-lite"/>
    </source>
</evidence>
<name>A0A5B7I6B2_PORTR</name>
<dbReference type="Proteomes" id="UP000324222">
    <property type="component" value="Unassembled WGS sequence"/>
</dbReference>
<proteinExistence type="predicted"/>
<sequence length="71" mass="7444">MPNVEAALRLTGDRETRVLRCVAAAERGARHSAGAVCRAALPRLLCHSTAGCGRHKGGAAWRTASLSPPRP</sequence>
<protein>
    <submittedName>
        <fullName evidence="2">Uncharacterized protein</fullName>
    </submittedName>
</protein>
<evidence type="ECO:0000313" key="3">
    <source>
        <dbReference type="Proteomes" id="UP000324222"/>
    </source>
</evidence>
<dbReference type="EMBL" id="VSRR010046392">
    <property type="protein sequence ID" value="MPC77655.1"/>
    <property type="molecule type" value="Genomic_DNA"/>
</dbReference>
<accession>A0A5B7I6B2</accession>
<comment type="caution">
    <text evidence="2">The sequence shown here is derived from an EMBL/GenBank/DDBJ whole genome shotgun (WGS) entry which is preliminary data.</text>
</comment>
<keyword evidence="3" id="KW-1185">Reference proteome</keyword>